<organism evidence="2 3">
    <name type="scientific">Guopingia tenuis</name>
    <dbReference type="NCBI Taxonomy" id="2763656"/>
    <lineage>
        <taxon>Bacteria</taxon>
        <taxon>Bacillati</taxon>
        <taxon>Bacillota</taxon>
        <taxon>Clostridia</taxon>
        <taxon>Christensenellales</taxon>
        <taxon>Christensenellaceae</taxon>
        <taxon>Guopingia</taxon>
    </lineage>
</organism>
<dbReference type="EMBL" id="JACRSS010000001">
    <property type="protein sequence ID" value="MBC8537997.1"/>
    <property type="molecule type" value="Genomic_DNA"/>
</dbReference>
<dbReference type="RefSeq" id="WP_249279800.1">
    <property type="nucleotide sequence ID" value="NZ_JACRSS010000001.1"/>
</dbReference>
<comment type="caution">
    <text evidence="2">The sequence shown here is derived from an EMBL/GenBank/DDBJ whole genome shotgun (WGS) entry which is preliminary data.</text>
</comment>
<feature type="domain" description="N-acetyltransferase" evidence="1">
    <location>
        <begin position="1"/>
        <end position="156"/>
    </location>
</feature>
<dbReference type="SUPFAM" id="SSF55729">
    <property type="entry name" value="Acyl-CoA N-acyltransferases (Nat)"/>
    <property type="match status" value="1"/>
</dbReference>
<evidence type="ECO:0000313" key="2">
    <source>
        <dbReference type="EMBL" id="MBC8537997.1"/>
    </source>
</evidence>
<protein>
    <submittedName>
        <fullName evidence="2">GNAT family N-acetyltransferase</fullName>
    </submittedName>
</protein>
<name>A0A926DHQ8_9FIRM</name>
<dbReference type="InterPro" id="IPR000182">
    <property type="entry name" value="GNAT_dom"/>
</dbReference>
<evidence type="ECO:0000259" key="1">
    <source>
        <dbReference type="PROSITE" id="PS51186"/>
    </source>
</evidence>
<dbReference type="InterPro" id="IPR016181">
    <property type="entry name" value="Acyl_CoA_acyltransferase"/>
</dbReference>
<reference evidence="2" key="1">
    <citation type="submission" date="2020-08" db="EMBL/GenBank/DDBJ databases">
        <title>Genome public.</title>
        <authorList>
            <person name="Liu C."/>
            <person name="Sun Q."/>
        </authorList>
    </citation>
    <scope>NUCLEOTIDE SEQUENCE</scope>
    <source>
        <strain evidence="2">NSJ-63</strain>
    </source>
</reference>
<accession>A0A926DHQ8</accession>
<dbReference type="Pfam" id="PF13527">
    <property type="entry name" value="Acetyltransf_9"/>
    <property type="match status" value="1"/>
</dbReference>
<dbReference type="GO" id="GO:0030649">
    <property type="term" value="P:aminoglycoside antibiotic catabolic process"/>
    <property type="evidence" value="ECO:0007669"/>
    <property type="project" value="TreeGrafter"/>
</dbReference>
<dbReference type="InterPro" id="IPR036527">
    <property type="entry name" value="SCP2_sterol-bd_dom_sf"/>
</dbReference>
<dbReference type="Gene3D" id="3.40.630.30">
    <property type="match status" value="2"/>
</dbReference>
<dbReference type="GO" id="GO:0034069">
    <property type="term" value="F:aminoglycoside N-acetyltransferase activity"/>
    <property type="evidence" value="ECO:0007669"/>
    <property type="project" value="TreeGrafter"/>
</dbReference>
<gene>
    <name evidence="2" type="ORF">H8693_03475</name>
</gene>
<dbReference type="PANTHER" id="PTHR37817">
    <property type="entry name" value="N-ACETYLTRANSFERASE EIS"/>
    <property type="match status" value="1"/>
</dbReference>
<evidence type="ECO:0000313" key="3">
    <source>
        <dbReference type="Proteomes" id="UP000617951"/>
    </source>
</evidence>
<keyword evidence="3" id="KW-1185">Reference proteome</keyword>
<dbReference type="PANTHER" id="PTHR37817:SF1">
    <property type="entry name" value="N-ACETYLTRANSFERASE EIS"/>
    <property type="match status" value="1"/>
</dbReference>
<dbReference type="Proteomes" id="UP000617951">
    <property type="component" value="Unassembled WGS sequence"/>
</dbReference>
<dbReference type="InterPro" id="IPR051554">
    <property type="entry name" value="Acetyltransferase_Eis"/>
</dbReference>
<dbReference type="Gene3D" id="3.30.1050.10">
    <property type="entry name" value="SCP2 sterol-binding domain"/>
    <property type="match status" value="1"/>
</dbReference>
<proteinExistence type="predicted"/>
<dbReference type="SUPFAM" id="SSF55718">
    <property type="entry name" value="SCP-like"/>
    <property type="match status" value="1"/>
</dbReference>
<dbReference type="PROSITE" id="PS51186">
    <property type="entry name" value="GNAT"/>
    <property type="match status" value="1"/>
</dbReference>
<dbReference type="Pfam" id="PF13530">
    <property type="entry name" value="SCP2_2"/>
    <property type="match status" value="1"/>
</dbReference>
<dbReference type="AlphaFoldDB" id="A0A926DHQ8"/>
<sequence length="362" mass="41042">MEIRRLEEQDRTKAKELWEEVFAEDKGKFTDWFFDVRFRPERCFGVFAEDGLLLSMAHLAQVPICIRGRQMPSNFFQGVATRKSEEGKGYASALQKFMLQTLYEEGAEVAALNTFIHPFYERMGFATYAFKSEERVLASHVGDVEQYEYSALVPLETLEAMTALYQEKMREYNGWIVRDAAYFRTYLTDCLDISGCTLLISTLDGEFCGYAIVKEEDAVLRAVEAVYRAPEALEDFASAAGDRGLEAFCYPSFDTSRGTPGAMLRVVNVKKLADQLPLEEGECAFGIQDPVIKQNNATWHFFSQNGKVKATPTRTDASIQLTIGEFAKLAMGMDFVMSGIDASIHKVKRMFSRCKRGIFEQY</sequence>
<dbReference type="InterPro" id="IPR025559">
    <property type="entry name" value="Eis_dom"/>
</dbReference>